<dbReference type="AlphaFoldDB" id="A0AAD7AAA2"/>
<protein>
    <submittedName>
        <fullName evidence="1">Uncharacterized protein</fullName>
    </submittedName>
</protein>
<sequence>MAGRGIRPSFSCPFFVLTSFRLGYNHAHECRPVTMADVDKAKSKENSPYLLRHAKL</sequence>
<evidence type="ECO:0000313" key="2">
    <source>
        <dbReference type="Proteomes" id="UP001218218"/>
    </source>
</evidence>
<organism evidence="1 2">
    <name type="scientific">Mycena albidolilacea</name>
    <dbReference type="NCBI Taxonomy" id="1033008"/>
    <lineage>
        <taxon>Eukaryota</taxon>
        <taxon>Fungi</taxon>
        <taxon>Dikarya</taxon>
        <taxon>Basidiomycota</taxon>
        <taxon>Agaricomycotina</taxon>
        <taxon>Agaricomycetes</taxon>
        <taxon>Agaricomycetidae</taxon>
        <taxon>Agaricales</taxon>
        <taxon>Marasmiineae</taxon>
        <taxon>Mycenaceae</taxon>
        <taxon>Mycena</taxon>
    </lineage>
</organism>
<dbReference type="EMBL" id="JARIHO010000012">
    <property type="protein sequence ID" value="KAJ7352642.1"/>
    <property type="molecule type" value="Genomic_DNA"/>
</dbReference>
<comment type="caution">
    <text evidence="1">The sequence shown here is derived from an EMBL/GenBank/DDBJ whole genome shotgun (WGS) entry which is preliminary data.</text>
</comment>
<gene>
    <name evidence="1" type="ORF">DFH08DRAFT_92119</name>
</gene>
<keyword evidence="2" id="KW-1185">Reference proteome</keyword>
<evidence type="ECO:0000313" key="1">
    <source>
        <dbReference type="EMBL" id="KAJ7352642.1"/>
    </source>
</evidence>
<accession>A0AAD7AAA2</accession>
<name>A0AAD7AAA2_9AGAR</name>
<reference evidence="1" key="1">
    <citation type="submission" date="2023-03" db="EMBL/GenBank/DDBJ databases">
        <title>Massive genome expansion in bonnet fungi (Mycena s.s.) driven by repeated elements and novel gene families across ecological guilds.</title>
        <authorList>
            <consortium name="Lawrence Berkeley National Laboratory"/>
            <person name="Harder C.B."/>
            <person name="Miyauchi S."/>
            <person name="Viragh M."/>
            <person name="Kuo A."/>
            <person name="Thoen E."/>
            <person name="Andreopoulos B."/>
            <person name="Lu D."/>
            <person name="Skrede I."/>
            <person name="Drula E."/>
            <person name="Henrissat B."/>
            <person name="Morin E."/>
            <person name="Kohler A."/>
            <person name="Barry K."/>
            <person name="LaButti K."/>
            <person name="Morin E."/>
            <person name="Salamov A."/>
            <person name="Lipzen A."/>
            <person name="Mereny Z."/>
            <person name="Hegedus B."/>
            <person name="Baldrian P."/>
            <person name="Stursova M."/>
            <person name="Weitz H."/>
            <person name="Taylor A."/>
            <person name="Grigoriev I.V."/>
            <person name="Nagy L.G."/>
            <person name="Martin F."/>
            <person name="Kauserud H."/>
        </authorList>
    </citation>
    <scope>NUCLEOTIDE SEQUENCE</scope>
    <source>
        <strain evidence="1">CBHHK002</strain>
    </source>
</reference>
<proteinExistence type="predicted"/>
<dbReference type="Proteomes" id="UP001218218">
    <property type="component" value="Unassembled WGS sequence"/>
</dbReference>